<keyword evidence="4" id="KW-0233">DNA recombination</keyword>
<dbReference type="Proteomes" id="UP000287027">
    <property type="component" value="Chromosome"/>
</dbReference>
<dbReference type="PANTHER" id="PTHR30349">
    <property type="entry name" value="PHAGE INTEGRASE-RELATED"/>
    <property type="match status" value="1"/>
</dbReference>
<dbReference type="AlphaFoldDB" id="A0A5B9GEN6"/>
<dbReference type="Pfam" id="PF00589">
    <property type="entry name" value="Phage_integrase"/>
    <property type="match status" value="1"/>
</dbReference>
<dbReference type="GO" id="GO:0003677">
    <property type="term" value="F:DNA binding"/>
    <property type="evidence" value="ECO:0007669"/>
    <property type="project" value="UniProtKB-KW"/>
</dbReference>
<proteinExistence type="inferred from homology"/>
<dbReference type="InterPro" id="IPR011010">
    <property type="entry name" value="DNA_brk_join_enz"/>
</dbReference>
<feature type="domain" description="Tyr recombinase" evidence="5">
    <location>
        <begin position="156"/>
        <end position="360"/>
    </location>
</feature>
<accession>A0A5B9GEN6</accession>
<organism evidence="6 7">
    <name type="scientific">Acetobacter oryzoeni</name>
    <dbReference type="NCBI Taxonomy" id="2500548"/>
    <lineage>
        <taxon>Bacteria</taxon>
        <taxon>Pseudomonadati</taxon>
        <taxon>Pseudomonadota</taxon>
        <taxon>Alphaproteobacteria</taxon>
        <taxon>Acetobacterales</taxon>
        <taxon>Acetobacteraceae</taxon>
        <taxon>Acetobacter</taxon>
    </lineage>
</organism>
<dbReference type="Gene3D" id="1.10.150.130">
    <property type="match status" value="1"/>
</dbReference>
<evidence type="ECO:0000256" key="2">
    <source>
        <dbReference type="ARBA" id="ARBA00022908"/>
    </source>
</evidence>
<dbReference type="GO" id="GO:0015074">
    <property type="term" value="P:DNA integration"/>
    <property type="evidence" value="ECO:0007669"/>
    <property type="project" value="UniProtKB-KW"/>
</dbReference>
<dbReference type="InterPro" id="IPR002104">
    <property type="entry name" value="Integrase_catalytic"/>
</dbReference>
<evidence type="ECO:0000256" key="3">
    <source>
        <dbReference type="ARBA" id="ARBA00023125"/>
    </source>
</evidence>
<name>A0A5B9GEN6_9PROT</name>
<evidence type="ECO:0000313" key="7">
    <source>
        <dbReference type="Proteomes" id="UP000287027"/>
    </source>
</evidence>
<dbReference type="SUPFAM" id="SSF56349">
    <property type="entry name" value="DNA breaking-rejoining enzymes"/>
    <property type="match status" value="1"/>
</dbReference>
<dbReference type="Gene3D" id="1.10.443.10">
    <property type="entry name" value="Intergrase catalytic core"/>
    <property type="match status" value="1"/>
</dbReference>
<evidence type="ECO:0000313" key="6">
    <source>
        <dbReference type="EMBL" id="QEE84518.1"/>
    </source>
</evidence>
<dbReference type="PROSITE" id="PS51898">
    <property type="entry name" value="TYR_RECOMBINASE"/>
    <property type="match status" value="1"/>
</dbReference>
<gene>
    <name evidence="6" type="ORF">EOV40_001710</name>
</gene>
<dbReference type="InterPro" id="IPR013762">
    <property type="entry name" value="Integrase-like_cat_sf"/>
</dbReference>
<keyword evidence="2" id="KW-0229">DNA integration</keyword>
<keyword evidence="3" id="KW-0238">DNA-binding</keyword>
<dbReference type="PANTHER" id="PTHR30349:SF64">
    <property type="entry name" value="PROPHAGE INTEGRASE INTD-RELATED"/>
    <property type="match status" value="1"/>
</dbReference>
<sequence length="369" mass="41719">MSLKLVTFSHAKNFFIRGTIGGKRILESTGTTNRRLAEEYRTKREAEFWQEKLYGTRAVITFADAATAYMKDAPRSAATGRYVDRLVEYFGDTKLSSINNASLRGAYAKILKDAEKAAPSTKKRAVRTPLQAILEFGAIQGWCDRPAFAPISVPTTIKRFLLPEQATALVQHAAPHLQPLFVFLLGTGCRLSEALDLQWKDINLHGARAVVWQKQGRQRHVDLCPAVIRWLSSIELRDGYVFRPEKKTAHGIITGERYHDSGRQYGGQIKNGWAGACHRAGLPGRIREWVPKGQKKAKQAFVPEFTPHDLRHTWASWHYCVHKDLLLLKSDGDWSGINTVTVYAKLMPPVYREDIIKWWSSGPRIVPKT</sequence>
<dbReference type="KEGG" id="aoy:EOV40_001710"/>
<dbReference type="InterPro" id="IPR050090">
    <property type="entry name" value="Tyrosine_recombinase_XerCD"/>
</dbReference>
<keyword evidence="7" id="KW-1185">Reference proteome</keyword>
<evidence type="ECO:0000259" key="5">
    <source>
        <dbReference type="PROSITE" id="PS51898"/>
    </source>
</evidence>
<dbReference type="CDD" id="cd00796">
    <property type="entry name" value="INT_Rci_Hp1_C"/>
    <property type="match status" value="1"/>
</dbReference>
<dbReference type="GO" id="GO:0006310">
    <property type="term" value="P:DNA recombination"/>
    <property type="evidence" value="ECO:0007669"/>
    <property type="project" value="UniProtKB-KW"/>
</dbReference>
<reference evidence="6 7" key="1">
    <citation type="submission" date="2019-08" db="EMBL/GenBank/DDBJ databases">
        <title>Acetobacter oryzioeni sp. nov., isolated from Korean rice wine vinegar.</title>
        <authorList>
            <person name="Baek J.H."/>
            <person name="Kim K.H."/>
            <person name="Jeon C.O."/>
            <person name="Han D.M."/>
        </authorList>
    </citation>
    <scope>NUCLEOTIDE SEQUENCE [LARGE SCALE GENOMIC DNA]</scope>
    <source>
        <strain evidence="6 7">B6</strain>
    </source>
</reference>
<evidence type="ECO:0000256" key="1">
    <source>
        <dbReference type="ARBA" id="ARBA00008857"/>
    </source>
</evidence>
<dbReference type="EMBL" id="CP042808">
    <property type="protein sequence ID" value="QEE84518.1"/>
    <property type="molecule type" value="Genomic_DNA"/>
</dbReference>
<protein>
    <submittedName>
        <fullName evidence="6">Site-specific integrase</fullName>
    </submittedName>
</protein>
<dbReference type="InterPro" id="IPR010998">
    <property type="entry name" value="Integrase_recombinase_N"/>
</dbReference>
<comment type="similarity">
    <text evidence="1">Belongs to the 'phage' integrase family.</text>
</comment>
<evidence type="ECO:0000256" key="4">
    <source>
        <dbReference type="ARBA" id="ARBA00023172"/>
    </source>
</evidence>